<reference evidence="2" key="1">
    <citation type="journal article" date="2020" name="Stud. Mycol.">
        <title>101 Dothideomycetes genomes: a test case for predicting lifestyles and emergence of pathogens.</title>
        <authorList>
            <person name="Haridas S."/>
            <person name="Albert R."/>
            <person name="Binder M."/>
            <person name="Bloem J."/>
            <person name="Labutti K."/>
            <person name="Salamov A."/>
            <person name="Andreopoulos B."/>
            <person name="Baker S."/>
            <person name="Barry K."/>
            <person name="Bills G."/>
            <person name="Bluhm B."/>
            <person name="Cannon C."/>
            <person name="Castanera R."/>
            <person name="Culley D."/>
            <person name="Daum C."/>
            <person name="Ezra D."/>
            <person name="Gonzalez J."/>
            <person name="Henrissat B."/>
            <person name="Kuo A."/>
            <person name="Liang C."/>
            <person name="Lipzen A."/>
            <person name="Lutzoni F."/>
            <person name="Magnuson J."/>
            <person name="Mondo S."/>
            <person name="Nolan M."/>
            <person name="Ohm R."/>
            <person name="Pangilinan J."/>
            <person name="Park H.-J."/>
            <person name="Ramirez L."/>
            <person name="Alfaro M."/>
            <person name="Sun H."/>
            <person name="Tritt A."/>
            <person name="Yoshinaga Y."/>
            <person name="Zwiers L.-H."/>
            <person name="Turgeon B."/>
            <person name="Goodwin S."/>
            <person name="Spatafora J."/>
            <person name="Crous P."/>
            <person name="Grigoriev I."/>
        </authorList>
    </citation>
    <scope>NUCLEOTIDE SEQUENCE</scope>
    <source>
        <strain evidence="2">CBS 116435</strain>
    </source>
</reference>
<feature type="region of interest" description="Disordered" evidence="1">
    <location>
        <begin position="46"/>
        <end position="68"/>
    </location>
</feature>
<comment type="caution">
    <text evidence="2">The sequence shown here is derived from an EMBL/GenBank/DDBJ whole genome shotgun (WGS) entry which is preliminary data.</text>
</comment>
<evidence type="ECO:0000313" key="3">
    <source>
        <dbReference type="Proteomes" id="UP000799441"/>
    </source>
</evidence>
<proteinExistence type="predicted"/>
<sequence>MSDQTAFVLNDFFASISELADVCTANAWSGARKSAQLSSFSDATLPDAHADMSNHGEPVHMGKQSLGQHDATHEIRRLQSLLREEVLTSIVDFWHKEWTMN</sequence>
<protein>
    <submittedName>
        <fullName evidence="2">Uncharacterized protein</fullName>
    </submittedName>
</protein>
<keyword evidence="3" id="KW-1185">Reference proteome</keyword>
<accession>A0A9P4Q2U0</accession>
<evidence type="ECO:0000313" key="2">
    <source>
        <dbReference type="EMBL" id="KAF2717426.1"/>
    </source>
</evidence>
<name>A0A9P4Q2U0_9PEZI</name>
<organism evidence="2 3">
    <name type="scientific">Polychaeton citri CBS 116435</name>
    <dbReference type="NCBI Taxonomy" id="1314669"/>
    <lineage>
        <taxon>Eukaryota</taxon>
        <taxon>Fungi</taxon>
        <taxon>Dikarya</taxon>
        <taxon>Ascomycota</taxon>
        <taxon>Pezizomycotina</taxon>
        <taxon>Dothideomycetes</taxon>
        <taxon>Dothideomycetidae</taxon>
        <taxon>Capnodiales</taxon>
        <taxon>Capnodiaceae</taxon>
        <taxon>Polychaeton</taxon>
    </lineage>
</organism>
<feature type="compositionally biased region" description="Basic and acidic residues" evidence="1">
    <location>
        <begin position="48"/>
        <end position="60"/>
    </location>
</feature>
<dbReference type="EMBL" id="MU003844">
    <property type="protein sequence ID" value="KAF2717426.1"/>
    <property type="molecule type" value="Genomic_DNA"/>
</dbReference>
<evidence type="ECO:0000256" key="1">
    <source>
        <dbReference type="SAM" id="MobiDB-lite"/>
    </source>
</evidence>
<gene>
    <name evidence="2" type="ORF">K431DRAFT_334300</name>
</gene>
<dbReference type="Proteomes" id="UP000799441">
    <property type="component" value="Unassembled WGS sequence"/>
</dbReference>
<dbReference type="AlphaFoldDB" id="A0A9P4Q2U0"/>